<evidence type="ECO:0000313" key="2">
    <source>
        <dbReference type="Proteomes" id="UP001597380"/>
    </source>
</evidence>
<protein>
    <submittedName>
        <fullName evidence="1">Uncharacterized protein</fullName>
    </submittedName>
</protein>
<dbReference type="RefSeq" id="WP_345341842.1">
    <property type="nucleotide sequence ID" value="NZ_BAABLI010000032.1"/>
</dbReference>
<evidence type="ECO:0000313" key="1">
    <source>
        <dbReference type="EMBL" id="MFD2097674.1"/>
    </source>
</evidence>
<reference evidence="2" key="1">
    <citation type="journal article" date="2019" name="Int. J. Syst. Evol. Microbiol.">
        <title>The Global Catalogue of Microorganisms (GCM) 10K type strain sequencing project: providing services to taxonomists for standard genome sequencing and annotation.</title>
        <authorList>
            <consortium name="The Broad Institute Genomics Platform"/>
            <consortium name="The Broad Institute Genome Sequencing Center for Infectious Disease"/>
            <person name="Wu L."/>
            <person name="Ma J."/>
        </authorList>
    </citation>
    <scope>NUCLEOTIDE SEQUENCE [LARGE SCALE GENOMIC DNA]</scope>
    <source>
        <strain evidence="2">CGMCC 1.10992</strain>
    </source>
</reference>
<keyword evidence="2" id="KW-1185">Reference proteome</keyword>
<gene>
    <name evidence="1" type="ORF">ACFSJ3_16920</name>
</gene>
<comment type="caution">
    <text evidence="1">The sequence shown here is derived from an EMBL/GenBank/DDBJ whole genome shotgun (WGS) entry which is preliminary data.</text>
</comment>
<dbReference type="Proteomes" id="UP001597380">
    <property type="component" value="Unassembled WGS sequence"/>
</dbReference>
<name>A0ABW4XR95_9GAMM</name>
<accession>A0ABW4XR95</accession>
<dbReference type="EMBL" id="JBHUHT010000028">
    <property type="protein sequence ID" value="MFD2097674.1"/>
    <property type="molecule type" value="Genomic_DNA"/>
</dbReference>
<proteinExistence type="predicted"/>
<organism evidence="1 2">
    <name type="scientific">Corallincola platygyrae</name>
    <dbReference type="NCBI Taxonomy" id="1193278"/>
    <lineage>
        <taxon>Bacteria</taxon>
        <taxon>Pseudomonadati</taxon>
        <taxon>Pseudomonadota</taxon>
        <taxon>Gammaproteobacteria</taxon>
        <taxon>Alteromonadales</taxon>
        <taxon>Psychromonadaceae</taxon>
        <taxon>Corallincola</taxon>
    </lineage>
</organism>
<sequence length="423" mass="50398">MSEIEDVSHFPETLAKQLEITKCEDWKKQHQEVWNKHYHDFLSKEYGRRDYKNYFHFYMTGEGHEKLKHPTTGRKIHYFPFITKDTISYFYSLEQTHAFKQSDLTFTYLSELMKSDPKKERPEYYLDGPLDIFDWIWGEGFTSQITLPFIIADEKSPRTLELKAKDVFMMIVRSVYEPIWENRDKVDVPLWFSRPKYVESVLKELGEDFFYTPETPLELNESPQASLWFLLSDIYSSCVTALPPHIICLERLRQRFVSELIKPASKSIPELEKLMVSCQGNGLKLPKQLNFIFSLPEELYEKWYQLIKEYFIDNIQDSYWKTFDESDEWMPADTVYEVFPKILSTFHPEMIAEWNSIISSYPGFATYFKLSPVLNNGCYHFKGTSIEDRPEELEKRIFDFINALGCKIIYCWTSIRRPSVWDI</sequence>